<dbReference type="EnsemblPlants" id="TuG1812G0400000908.01.T03">
    <property type="protein sequence ID" value="TuG1812G0400000908.01.T03"/>
    <property type="gene ID" value="TuG1812G0400000908.01"/>
</dbReference>
<evidence type="ECO:0000313" key="3">
    <source>
        <dbReference type="EnsemblPlants" id="TuG1812G0400000908.01.T03"/>
    </source>
</evidence>
<dbReference type="EnsemblPlants" id="TuG1812G0400000973.01.T03">
    <property type="protein sequence ID" value="TuG1812G0400000973.01.T03"/>
    <property type="gene ID" value="TuG1812G0400000973.01"/>
</dbReference>
<organism evidence="4 5">
    <name type="scientific">Triticum urartu</name>
    <name type="common">Red wild einkorn</name>
    <name type="synonym">Crithodium urartu</name>
    <dbReference type="NCBI Taxonomy" id="4572"/>
    <lineage>
        <taxon>Eukaryota</taxon>
        <taxon>Viridiplantae</taxon>
        <taxon>Streptophyta</taxon>
        <taxon>Embryophyta</taxon>
        <taxon>Tracheophyta</taxon>
        <taxon>Spermatophyta</taxon>
        <taxon>Magnoliopsida</taxon>
        <taxon>Liliopsida</taxon>
        <taxon>Poales</taxon>
        <taxon>Poaceae</taxon>
        <taxon>BOP clade</taxon>
        <taxon>Pooideae</taxon>
        <taxon>Triticodae</taxon>
        <taxon>Triticeae</taxon>
        <taxon>Triticinae</taxon>
        <taxon>Triticum</taxon>
    </lineage>
</organism>
<dbReference type="InterPro" id="IPR000504">
    <property type="entry name" value="RRM_dom"/>
</dbReference>
<dbReference type="Gramene" id="TuG1812G0400000974.01.T02">
    <property type="protein sequence ID" value="TuG1812G0400000974.01.T02"/>
    <property type="gene ID" value="TuG1812G0400000974.01"/>
</dbReference>
<dbReference type="CDD" id="cd12398">
    <property type="entry name" value="RRM_CSTF2_RNA15_like"/>
    <property type="match status" value="1"/>
</dbReference>
<dbReference type="GO" id="GO:0005847">
    <property type="term" value="C:mRNA cleavage and polyadenylation specificity factor complex"/>
    <property type="evidence" value="ECO:0007669"/>
    <property type="project" value="TreeGrafter"/>
</dbReference>
<dbReference type="InterPro" id="IPR035979">
    <property type="entry name" value="RBD_domain_sf"/>
</dbReference>
<dbReference type="SMART" id="SM00360">
    <property type="entry name" value="RRM"/>
    <property type="match status" value="1"/>
</dbReference>
<accession>A0A8R7Q3C7</accession>
<reference evidence="4" key="3">
    <citation type="submission" date="2022-06" db="UniProtKB">
        <authorList>
            <consortium name="EnsemblPlants"/>
        </authorList>
    </citation>
    <scope>IDENTIFICATION</scope>
</reference>
<dbReference type="Gene3D" id="3.30.70.330">
    <property type="match status" value="1"/>
</dbReference>
<feature type="domain" description="RRM" evidence="2">
    <location>
        <begin position="11"/>
        <end position="89"/>
    </location>
</feature>
<dbReference type="Pfam" id="PF00076">
    <property type="entry name" value="RRM_1"/>
    <property type="match status" value="1"/>
</dbReference>
<dbReference type="EnsemblPlants" id="TuG1812G0400000974.01.T02">
    <property type="protein sequence ID" value="TuG1812G0400000974.01.T02"/>
    <property type="gene ID" value="TuG1812G0400000974.01"/>
</dbReference>
<dbReference type="InterPro" id="IPR012677">
    <property type="entry name" value="Nucleotide-bd_a/b_plait_sf"/>
</dbReference>
<evidence type="ECO:0000313" key="4">
    <source>
        <dbReference type="EnsemblPlants" id="TuG1812G0400000974.01.T02"/>
    </source>
</evidence>
<name>A0A8R7Q3C7_TRIUA</name>
<dbReference type="PANTHER" id="PTHR45735">
    <property type="entry name" value="CLEAVAGE STIMULATION FACTOR SUBUNIT 2"/>
    <property type="match status" value="1"/>
</dbReference>
<dbReference type="Proteomes" id="UP000015106">
    <property type="component" value="Chromosome 4"/>
</dbReference>
<evidence type="ECO:0000256" key="1">
    <source>
        <dbReference type="PROSITE-ProRule" id="PRU00176"/>
    </source>
</evidence>
<dbReference type="GO" id="GO:0003729">
    <property type="term" value="F:mRNA binding"/>
    <property type="evidence" value="ECO:0007669"/>
    <property type="project" value="TreeGrafter"/>
</dbReference>
<dbReference type="FunFam" id="3.30.70.330:FF:000378">
    <property type="entry name" value="Cleavage stimulating factor 64"/>
    <property type="match status" value="1"/>
</dbReference>
<reference evidence="4" key="2">
    <citation type="submission" date="2018-03" db="EMBL/GenBank/DDBJ databases">
        <title>The Triticum urartu genome reveals the dynamic nature of wheat genome evolution.</title>
        <authorList>
            <person name="Ling H."/>
            <person name="Ma B."/>
            <person name="Shi X."/>
            <person name="Liu H."/>
            <person name="Dong L."/>
            <person name="Sun H."/>
            <person name="Cao Y."/>
            <person name="Gao Q."/>
            <person name="Zheng S."/>
            <person name="Li Y."/>
            <person name="Yu Y."/>
            <person name="Du H."/>
            <person name="Qi M."/>
            <person name="Li Y."/>
            <person name="Yu H."/>
            <person name="Cui Y."/>
            <person name="Wang N."/>
            <person name="Chen C."/>
            <person name="Wu H."/>
            <person name="Zhao Y."/>
            <person name="Zhang J."/>
            <person name="Li Y."/>
            <person name="Zhou W."/>
            <person name="Zhang B."/>
            <person name="Hu W."/>
            <person name="Eijk M."/>
            <person name="Tang J."/>
            <person name="Witsenboer H."/>
            <person name="Zhao S."/>
            <person name="Li Z."/>
            <person name="Zhang A."/>
            <person name="Wang D."/>
            <person name="Liang C."/>
        </authorList>
    </citation>
    <scope>NUCLEOTIDE SEQUENCE [LARGE SCALE GENOMIC DNA]</scope>
    <source>
        <strain evidence="4">cv. G1812</strain>
    </source>
</reference>
<proteinExistence type="predicted"/>
<dbReference type="Gramene" id="TuG1812G0400000908.01.T03">
    <property type="protein sequence ID" value="TuG1812G0400000908.01.T03"/>
    <property type="gene ID" value="TuG1812G0400000908.01"/>
</dbReference>
<protein>
    <recommendedName>
        <fullName evidence="2">RRM domain-containing protein</fullName>
    </recommendedName>
</protein>
<dbReference type="Gramene" id="TuG1812G0400000973.01.T03">
    <property type="protein sequence ID" value="TuG1812G0400000973.01.T03"/>
    <property type="gene ID" value="TuG1812G0400000973.01"/>
</dbReference>
<dbReference type="PROSITE" id="PS50102">
    <property type="entry name" value="RRM"/>
    <property type="match status" value="1"/>
</dbReference>
<keyword evidence="5" id="KW-1185">Reference proteome</keyword>
<keyword evidence="1" id="KW-0694">RNA-binding</keyword>
<sequence>MAAAPAGPQNRCVFVGNIPYDATEELLVQICEEVGPVVSFRLVVDKETGKPKGYGFCEYKDEETALSARRNLQGHDVNGRQLRVDFAENGRNTDRNREKVEDPQFITVEEPYFSPSKSYVKMKACMVLVPMNYNTHFSPT</sequence>
<evidence type="ECO:0000313" key="5">
    <source>
        <dbReference type="Proteomes" id="UP000015106"/>
    </source>
</evidence>
<dbReference type="AlphaFoldDB" id="A0A8R7Q3C7"/>
<evidence type="ECO:0000259" key="2">
    <source>
        <dbReference type="PROSITE" id="PS50102"/>
    </source>
</evidence>
<dbReference type="SUPFAM" id="SSF54928">
    <property type="entry name" value="RNA-binding domain, RBD"/>
    <property type="match status" value="1"/>
</dbReference>
<dbReference type="PANTHER" id="PTHR45735:SF2">
    <property type="entry name" value="CLEAVAGE STIMULATION FACTOR SUBUNIT 2"/>
    <property type="match status" value="1"/>
</dbReference>
<reference evidence="5" key="1">
    <citation type="journal article" date="2013" name="Nature">
        <title>Draft genome of the wheat A-genome progenitor Triticum urartu.</title>
        <authorList>
            <person name="Ling H.Q."/>
            <person name="Zhao S."/>
            <person name="Liu D."/>
            <person name="Wang J."/>
            <person name="Sun H."/>
            <person name="Zhang C."/>
            <person name="Fan H."/>
            <person name="Li D."/>
            <person name="Dong L."/>
            <person name="Tao Y."/>
            <person name="Gao C."/>
            <person name="Wu H."/>
            <person name="Li Y."/>
            <person name="Cui Y."/>
            <person name="Guo X."/>
            <person name="Zheng S."/>
            <person name="Wang B."/>
            <person name="Yu K."/>
            <person name="Liang Q."/>
            <person name="Yang W."/>
            <person name="Lou X."/>
            <person name="Chen J."/>
            <person name="Feng M."/>
            <person name="Jian J."/>
            <person name="Zhang X."/>
            <person name="Luo G."/>
            <person name="Jiang Y."/>
            <person name="Liu J."/>
            <person name="Wang Z."/>
            <person name="Sha Y."/>
            <person name="Zhang B."/>
            <person name="Wu H."/>
            <person name="Tang D."/>
            <person name="Shen Q."/>
            <person name="Xue P."/>
            <person name="Zou S."/>
            <person name="Wang X."/>
            <person name="Liu X."/>
            <person name="Wang F."/>
            <person name="Yang Y."/>
            <person name="An X."/>
            <person name="Dong Z."/>
            <person name="Zhang K."/>
            <person name="Zhang X."/>
            <person name="Luo M.C."/>
            <person name="Dvorak J."/>
            <person name="Tong Y."/>
            <person name="Wang J."/>
            <person name="Yang H."/>
            <person name="Li Z."/>
            <person name="Wang D."/>
            <person name="Zhang A."/>
            <person name="Wang J."/>
        </authorList>
    </citation>
    <scope>NUCLEOTIDE SEQUENCE</scope>
    <source>
        <strain evidence="5">cv. G1812</strain>
    </source>
</reference>
<gene>
    <name evidence="4" type="primary">LOC125550815</name>
    <name evidence="3" type="synonym">LOC125550766</name>
</gene>